<dbReference type="EMBL" id="CM045763">
    <property type="protein sequence ID" value="KAI8021231.1"/>
    <property type="molecule type" value="Genomic_DNA"/>
</dbReference>
<sequence length="421" mass="46572">MFVHKGSIKEGSIEVGEEVEAAVDAKLRQRAKVHHTATHLLQAALKIKSTHERATGEVLAIQLSTEHNASIESVRQELHSLHPDDPHIVVLKHNVWRVKGLIQAVNLVIIIGLIKSVTHYFLDSERVYPSLRVAYIDEVEEPSKDASKKINQKVYYSEQVKAALPKFVNSSEAVQNLDQAKNYDSPWLQLPVAKFVNVEDVGRAEFSDKNLKVPGPNNSSEEFSSGTRNSDLAKVGTQFADRGSKFEEGDDHATMEAHDSSNIMAEDDHLRDASMVAKSDLQEGMSEANGYVCQESSARLLMSPKMRAVDEGGRTEIEIQNSGSIKTLCGPDNMGQGINLIVDLNSGHECNGPDAAPILDNLVVGPSRIAPLTAGLRCFRDVVLMKLHWVIQSCSRNVYYRGAWLRVAVVHYIMELEVFAE</sequence>
<keyword evidence="2" id="KW-1185">Reference proteome</keyword>
<protein>
    <submittedName>
        <fullName evidence="1">Uncharacterized protein</fullName>
    </submittedName>
</protein>
<comment type="caution">
    <text evidence="1">The sequence shown here is derived from an EMBL/GenBank/DDBJ whole genome shotgun (WGS) entry which is preliminary data.</text>
</comment>
<evidence type="ECO:0000313" key="1">
    <source>
        <dbReference type="EMBL" id="KAI8021231.1"/>
    </source>
</evidence>
<proteinExistence type="predicted"/>
<reference evidence="1 2" key="1">
    <citation type="journal article" date="2022" name="Plant J.">
        <title>Chromosome-level genome of Camellia lanceoleosa provides a valuable resource for understanding genome evolution and self-incompatibility.</title>
        <authorList>
            <person name="Gong W."/>
            <person name="Xiao S."/>
            <person name="Wang L."/>
            <person name="Liao Z."/>
            <person name="Chang Y."/>
            <person name="Mo W."/>
            <person name="Hu G."/>
            <person name="Li W."/>
            <person name="Zhao G."/>
            <person name="Zhu H."/>
            <person name="Hu X."/>
            <person name="Ji K."/>
            <person name="Xiang X."/>
            <person name="Song Q."/>
            <person name="Yuan D."/>
            <person name="Jin S."/>
            <person name="Zhang L."/>
        </authorList>
    </citation>
    <scope>NUCLEOTIDE SEQUENCE [LARGE SCALE GENOMIC DNA]</scope>
    <source>
        <strain evidence="1">SQ_2022a</strain>
    </source>
</reference>
<accession>A0ACC0IBZ7</accession>
<dbReference type="Proteomes" id="UP001060215">
    <property type="component" value="Chromosome 6"/>
</dbReference>
<evidence type="ECO:0000313" key="2">
    <source>
        <dbReference type="Proteomes" id="UP001060215"/>
    </source>
</evidence>
<name>A0ACC0IBZ7_9ERIC</name>
<gene>
    <name evidence="1" type="ORF">LOK49_LG03G03816</name>
</gene>
<organism evidence="1 2">
    <name type="scientific">Camellia lanceoleosa</name>
    <dbReference type="NCBI Taxonomy" id="1840588"/>
    <lineage>
        <taxon>Eukaryota</taxon>
        <taxon>Viridiplantae</taxon>
        <taxon>Streptophyta</taxon>
        <taxon>Embryophyta</taxon>
        <taxon>Tracheophyta</taxon>
        <taxon>Spermatophyta</taxon>
        <taxon>Magnoliopsida</taxon>
        <taxon>eudicotyledons</taxon>
        <taxon>Gunneridae</taxon>
        <taxon>Pentapetalae</taxon>
        <taxon>asterids</taxon>
        <taxon>Ericales</taxon>
        <taxon>Theaceae</taxon>
        <taxon>Camellia</taxon>
    </lineage>
</organism>